<dbReference type="InParanoid" id="A0A2J7PEF4"/>
<dbReference type="STRING" id="105785.A0A2J7PEF4"/>
<feature type="signal peptide" evidence="1">
    <location>
        <begin position="1"/>
        <end position="18"/>
    </location>
</feature>
<dbReference type="InterPro" id="IPR036514">
    <property type="entry name" value="SGNH_hydro_sf"/>
</dbReference>
<name>A0A2J7PEF4_9NEOP</name>
<evidence type="ECO:0000256" key="1">
    <source>
        <dbReference type="SAM" id="SignalP"/>
    </source>
</evidence>
<dbReference type="SUPFAM" id="SSF52266">
    <property type="entry name" value="SGNH hydrolase"/>
    <property type="match status" value="1"/>
</dbReference>
<proteinExistence type="predicted"/>
<dbReference type="Proteomes" id="UP000235965">
    <property type="component" value="Unassembled WGS sequence"/>
</dbReference>
<dbReference type="AlphaFoldDB" id="A0A2J7PEF4"/>
<comment type="caution">
    <text evidence="2">The sequence shown here is derived from an EMBL/GenBank/DDBJ whole genome shotgun (WGS) entry which is preliminary data.</text>
</comment>
<evidence type="ECO:0000313" key="3">
    <source>
        <dbReference type="Proteomes" id="UP000235965"/>
    </source>
</evidence>
<protein>
    <submittedName>
        <fullName evidence="2">Uncharacterized protein</fullName>
    </submittedName>
</protein>
<gene>
    <name evidence="2" type="ORF">B7P43_G08929</name>
</gene>
<feature type="chain" id="PRO_5014339766" evidence="1">
    <location>
        <begin position="19"/>
        <end position="174"/>
    </location>
</feature>
<dbReference type="EMBL" id="NEVH01026096">
    <property type="protein sequence ID" value="PNF14721.1"/>
    <property type="molecule type" value="Genomic_DNA"/>
</dbReference>
<dbReference type="Gene3D" id="3.40.50.1110">
    <property type="entry name" value="SGNH hydrolase"/>
    <property type="match status" value="1"/>
</dbReference>
<keyword evidence="1" id="KW-0732">Signal</keyword>
<evidence type="ECO:0000313" key="2">
    <source>
        <dbReference type="EMBL" id="PNF14721.1"/>
    </source>
</evidence>
<sequence length="174" mass="19047">MLSSVVLAVLLAISGVEQDPGPVAEGEMTMQVGCTGCGRNLKSGIQCELCGRRYRHSCGNVKAPVPQREKWSRDKCVYALVATAKSKCPNCRLVLSRVLRRRDVSWRRTGALNNRFDWIANALGMTFVDPNSWLEERNFGRDGLHLNGRGSSPLGQLYARVSGLGSGGPKGRKE</sequence>
<organism evidence="2 3">
    <name type="scientific">Cryptotermes secundus</name>
    <dbReference type="NCBI Taxonomy" id="105785"/>
    <lineage>
        <taxon>Eukaryota</taxon>
        <taxon>Metazoa</taxon>
        <taxon>Ecdysozoa</taxon>
        <taxon>Arthropoda</taxon>
        <taxon>Hexapoda</taxon>
        <taxon>Insecta</taxon>
        <taxon>Pterygota</taxon>
        <taxon>Neoptera</taxon>
        <taxon>Polyneoptera</taxon>
        <taxon>Dictyoptera</taxon>
        <taxon>Blattodea</taxon>
        <taxon>Blattoidea</taxon>
        <taxon>Termitoidae</taxon>
        <taxon>Kalotermitidae</taxon>
        <taxon>Cryptotermitinae</taxon>
        <taxon>Cryptotermes</taxon>
    </lineage>
</organism>
<keyword evidence="3" id="KW-1185">Reference proteome</keyword>
<accession>A0A2J7PEF4</accession>
<reference evidence="2 3" key="1">
    <citation type="submission" date="2017-12" db="EMBL/GenBank/DDBJ databases">
        <title>Hemimetabolous genomes reveal molecular basis of termite eusociality.</title>
        <authorList>
            <person name="Harrison M.C."/>
            <person name="Jongepier E."/>
            <person name="Robertson H.M."/>
            <person name="Arning N."/>
            <person name="Bitard-Feildel T."/>
            <person name="Chao H."/>
            <person name="Childers C.P."/>
            <person name="Dinh H."/>
            <person name="Doddapaneni H."/>
            <person name="Dugan S."/>
            <person name="Gowin J."/>
            <person name="Greiner C."/>
            <person name="Han Y."/>
            <person name="Hu H."/>
            <person name="Hughes D.S.T."/>
            <person name="Huylmans A.-K."/>
            <person name="Kemena C."/>
            <person name="Kremer L.P.M."/>
            <person name="Lee S.L."/>
            <person name="Lopez-Ezquerra A."/>
            <person name="Mallet L."/>
            <person name="Monroy-Kuhn J.M."/>
            <person name="Moser A."/>
            <person name="Murali S.C."/>
            <person name="Muzny D.M."/>
            <person name="Otani S."/>
            <person name="Piulachs M.-D."/>
            <person name="Poelchau M."/>
            <person name="Qu J."/>
            <person name="Schaub F."/>
            <person name="Wada-Katsumata A."/>
            <person name="Worley K.C."/>
            <person name="Xie Q."/>
            <person name="Ylla G."/>
            <person name="Poulsen M."/>
            <person name="Gibbs R.A."/>
            <person name="Schal C."/>
            <person name="Richards S."/>
            <person name="Belles X."/>
            <person name="Korb J."/>
            <person name="Bornberg-Bauer E."/>
        </authorList>
    </citation>
    <scope>NUCLEOTIDE SEQUENCE [LARGE SCALE GENOMIC DNA]</scope>
    <source>
        <tissue evidence="2">Whole body</tissue>
    </source>
</reference>